<gene>
    <name evidence="2" type="ORF">GTI89_00185</name>
</gene>
<dbReference type="InterPro" id="IPR023210">
    <property type="entry name" value="NADP_OxRdtase_dom"/>
</dbReference>
<organism evidence="2 3">
    <name type="scientific">Enterococcus gallinarum</name>
    <dbReference type="NCBI Taxonomy" id="1353"/>
    <lineage>
        <taxon>Bacteria</taxon>
        <taxon>Bacillati</taxon>
        <taxon>Bacillota</taxon>
        <taxon>Bacilli</taxon>
        <taxon>Lactobacillales</taxon>
        <taxon>Enterococcaceae</taxon>
        <taxon>Enterococcus</taxon>
    </lineage>
</organism>
<dbReference type="PANTHER" id="PTHR43827">
    <property type="entry name" value="2,5-DIKETO-D-GLUCONIC ACID REDUCTASE"/>
    <property type="match status" value="1"/>
</dbReference>
<dbReference type="InterPro" id="IPR036812">
    <property type="entry name" value="NAD(P)_OxRdtase_dom_sf"/>
</dbReference>
<sequence>MFAGPFRSLAKKYHVSVPQLAIRYCLQLDLLPLPKTVSMEHMKNNADVAFTISEEDLTRLKEITMNDYGSNNEIPVFKRAATK</sequence>
<dbReference type="EMBL" id="WVTI01000001">
    <property type="protein sequence ID" value="MXS24512.1"/>
    <property type="molecule type" value="Genomic_DNA"/>
</dbReference>
<dbReference type="Proteomes" id="UP000439965">
    <property type="component" value="Unassembled WGS sequence"/>
</dbReference>
<dbReference type="PANTHER" id="PTHR43827:SF13">
    <property type="entry name" value="ALDO_KETO REDUCTASE FAMILY PROTEIN"/>
    <property type="match status" value="1"/>
</dbReference>
<dbReference type="InterPro" id="IPR020471">
    <property type="entry name" value="AKR"/>
</dbReference>
<evidence type="ECO:0000313" key="3">
    <source>
        <dbReference type="Proteomes" id="UP000439965"/>
    </source>
</evidence>
<dbReference type="RefSeq" id="WP_003127259.1">
    <property type="nucleotide sequence ID" value="NZ_JBAMHI010000007.1"/>
</dbReference>
<dbReference type="Pfam" id="PF00248">
    <property type="entry name" value="Aldo_ket_red"/>
    <property type="match status" value="1"/>
</dbReference>
<dbReference type="SUPFAM" id="SSF51430">
    <property type="entry name" value="NAD(P)-linked oxidoreductase"/>
    <property type="match status" value="1"/>
</dbReference>
<dbReference type="AlphaFoldDB" id="A0A6I4XHN9"/>
<evidence type="ECO:0000259" key="1">
    <source>
        <dbReference type="Pfam" id="PF00248"/>
    </source>
</evidence>
<comment type="caution">
    <text evidence="2">The sequence shown here is derived from an EMBL/GenBank/DDBJ whole genome shotgun (WGS) entry which is preliminary data.</text>
</comment>
<dbReference type="GO" id="GO:0016491">
    <property type="term" value="F:oxidoreductase activity"/>
    <property type="evidence" value="ECO:0007669"/>
    <property type="project" value="InterPro"/>
</dbReference>
<accession>A0A6I4XHN9</accession>
<proteinExistence type="predicted"/>
<dbReference type="Gene3D" id="3.20.20.100">
    <property type="entry name" value="NADP-dependent oxidoreductase domain"/>
    <property type="match status" value="1"/>
</dbReference>
<reference evidence="2 3" key="1">
    <citation type="submission" date="2019-04" db="EMBL/GenBank/DDBJ databases">
        <title>Step-wise assembly of the neonatal virome modulated by breast feeding.</title>
        <authorList>
            <person name="Liang G."/>
            <person name="Bushman F."/>
        </authorList>
    </citation>
    <scope>NUCLEOTIDE SEQUENCE [LARGE SCALE GENOMIC DNA]</scope>
    <source>
        <strain evidence="2 3">E3404</strain>
    </source>
</reference>
<protein>
    <recommendedName>
        <fullName evidence="1">NADP-dependent oxidoreductase domain-containing protein</fullName>
    </recommendedName>
</protein>
<name>A0A6I4XHN9_ENTGA</name>
<evidence type="ECO:0000313" key="2">
    <source>
        <dbReference type="EMBL" id="MXS24512.1"/>
    </source>
</evidence>
<feature type="domain" description="NADP-dependent oxidoreductase" evidence="1">
    <location>
        <begin position="5"/>
        <end position="63"/>
    </location>
</feature>